<keyword evidence="2" id="KW-0812">Transmembrane</keyword>
<dbReference type="RefSeq" id="WP_168080208.1">
    <property type="nucleotide sequence ID" value="NZ_BAAAQJ010000019.1"/>
</dbReference>
<evidence type="ECO:0000313" key="4">
    <source>
        <dbReference type="Proteomes" id="UP000653674"/>
    </source>
</evidence>
<sequence>MLFIPYWAGLLSGHALMAAGHVLMLPLMAVAMLRRRDEYTQHHRHAHGSHARPETANEAA</sequence>
<dbReference type="EMBL" id="BONU01000095">
    <property type="protein sequence ID" value="GIG76847.1"/>
    <property type="molecule type" value="Genomic_DNA"/>
</dbReference>
<keyword evidence="2" id="KW-0472">Membrane</keyword>
<keyword evidence="4" id="KW-1185">Reference proteome</keyword>
<evidence type="ECO:0000313" key="3">
    <source>
        <dbReference type="EMBL" id="GIG76847.1"/>
    </source>
</evidence>
<organism evidence="3 4">
    <name type="scientific">Planosporangium flavigriseum</name>
    <dbReference type="NCBI Taxonomy" id="373681"/>
    <lineage>
        <taxon>Bacteria</taxon>
        <taxon>Bacillati</taxon>
        <taxon>Actinomycetota</taxon>
        <taxon>Actinomycetes</taxon>
        <taxon>Micromonosporales</taxon>
        <taxon>Micromonosporaceae</taxon>
        <taxon>Planosporangium</taxon>
    </lineage>
</organism>
<feature type="region of interest" description="Disordered" evidence="1">
    <location>
        <begin position="40"/>
        <end position="60"/>
    </location>
</feature>
<gene>
    <name evidence="3" type="ORF">Pfl04_52510</name>
</gene>
<dbReference type="Proteomes" id="UP000653674">
    <property type="component" value="Unassembled WGS sequence"/>
</dbReference>
<keyword evidence="2" id="KW-1133">Transmembrane helix</keyword>
<name>A0A8J3PPA4_9ACTN</name>
<reference evidence="3" key="1">
    <citation type="submission" date="2021-01" db="EMBL/GenBank/DDBJ databases">
        <title>Whole genome shotgun sequence of Planosporangium flavigriseum NBRC 105377.</title>
        <authorList>
            <person name="Komaki H."/>
            <person name="Tamura T."/>
        </authorList>
    </citation>
    <scope>NUCLEOTIDE SEQUENCE</scope>
    <source>
        <strain evidence="3">NBRC 105377</strain>
    </source>
</reference>
<dbReference type="AlphaFoldDB" id="A0A8J3PPA4"/>
<protein>
    <submittedName>
        <fullName evidence="3">Uncharacterized protein</fullName>
    </submittedName>
</protein>
<evidence type="ECO:0000256" key="2">
    <source>
        <dbReference type="SAM" id="Phobius"/>
    </source>
</evidence>
<proteinExistence type="predicted"/>
<feature type="compositionally biased region" description="Basic and acidic residues" evidence="1">
    <location>
        <begin position="51"/>
        <end position="60"/>
    </location>
</feature>
<evidence type="ECO:0000256" key="1">
    <source>
        <dbReference type="SAM" id="MobiDB-lite"/>
    </source>
</evidence>
<comment type="caution">
    <text evidence="3">The sequence shown here is derived from an EMBL/GenBank/DDBJ whole genome shotgun (WGS) entry which is preliminary data.</text>
</comment>
<accession>A0A8J3PPA4</accession>
<feature type="transmembrane region" description="Helical" evidence="2">
    <location>
        <begin position="6"/>
        <end position="33"/>
    </location>
</feature>